<evidence type="ECO:0000256" key="8">
    <source>
        <dbReference type="ARBA" id="ARBA00023136"/>
    </source>
</evidence>
<evidence type="ECO:0000256" key="14">
    <source>
        <dbReference type="ARBA" id="ARBA00044770"/>
    </source>
</evidence>
<dbReference type="Pfam" id="PF01098">
    <property type="entry name" value="FTSW_RODA_SPOVE"/>
    <property type="match status" value="1"/>
</dbReference>
<evidence type="ECO:0000256" key="3">
    <source>
        <dbReference type="ARBA" id="ARBA00022679"/>
    </source>
</evidence>
<dbReference type="GO" id="GO:0008955">
    <property type="term" value="F:peptidoglycan glycosyltransferase activity"/>
    <property type="evidence" value="ECO:0007669"/>
    <property type="project" value="UniProtKB-EC"/>
</dbReference>
<evidence type="ECO:0000313" key="17">
    <source>
        <dbReference type="EMBL" id="OGG74964.1"/>
    </source>
</evidence>
<evidence type="ECO:0000256" key="4">
    <source>
        <dbReference type="ARBA" id="ARBA00022692"/>
    </source>
</evidence>
<dbReference type="EMBL" id="MFLU01000010">
    <property type="protein sequence ID" value="OGG74964.1"/>
    <property type="molecule type" value="Genomic_DNA"/>
</dbReference>
<evidence type="ECO:0000256" key="10">
    <source>
        <dbReference type="ARBA" id="ARBA00033270"/>
    </source>
</evidence>
<sequence length="369" mass="39207">MSAVRRHADRWLLLLVGTLVTFGTLIFASGAFGLLARGETHITSVVFNHVVLGIGIGLVVLIATSVIDHRAWRHWALPLYLFSLGITALVFVPSLGIEHAGGTRWLDFRFFSFQPAEMIKIGAIILAAAYFSVNQKRITTMRYGLGGFLAILVLPVIILLLQPDVGTLGIVIVAVGAVYIAAGARIRHLVLVALIGALLIGALAFARPYVKDRIVTFFDPAQNPQAEGYQIRQSLIAIGSGGFSGRGFGQGVQKFTYLPEPMGDSVFAVAAEEFGFVGSVSIIVLFLLLALRGFAVSVRASDSFGMLLGIGIASYLSAEAFINIAAMLGLIPLTGIPLTFFSQGGTAMLVSLGSVGILLSISKRATARM</sequence>
<dbReference type="GO" id="GO:0015648">
    <property type="term" value="F:lipid-linked peptidoglycan transporter activity"/>
    <property type="evidence" value="ECO:0007669"/>
    <property type="project" value="TreeGrafter"/>
</dbReference>
<feature type="transmembrane region" description="Helical" evidence="16">
    <location>
        <begin position="340"/>
        <end position="361"/>
    </location>
</feature>
<dbReference type="GO" id="GO:0009252">
    <property type="term" value="P:peptidoglycan biosynthetic process"/>
    <property type="evidence" value="ECO:0007669"/>
    <property type="project" value="UniProtKB-KW"/>
</dbReference>
<evidence type="ECO:0000256" key="1">
    <source>
        <dbReference type="ARBA" id="ARBA00004141"/>
    </source>
</evidence>
<evidence type="ECO:0000256" key="5">
    <source>
        <dbReference type="ARBA" id="ARBA00022960"/>
    </source>
</evidence>
<evidence type="ECO:0000256" key="12">
    <source>
        <dbReference type="ARBA" id="ARBA00041185"/>
    </source>
</evidence>
<dbReference type="STRING" id="1798507.A3A34_04065"/>
<dbReference type="InterPro" id="IPR018365">
    <property type="entry name" value="Cell_cycle_FtsW-rel_CS"/>
</dbReference>
<dbReference type="Proteomes" id="UP000178587">
    <property type="component" value="Unassembled WGS sequence"/>
</dbReference>
<dbReference type="AlphaFoldDB" id="A0A1F6EMU0"/>
<feature type="transmembrane region" description="Helical" evidence="16">
    <location>
        <begin position="274"/>
        <end position="295"/>
    </location>
</feature>
<keyword evidence="8 16" id="KW-0472">Membrane</keyword>
<feature type="transmembrane region" description="Helical" evidence="16">
    <location>
        <begin position="117"/>
        <end position="133"/>
    </location>
</feature>
<reference evidence="17 18" key="1">
    <citation type="journal article" date="2016" name="Nat. Commun.">
        <title>Thousands of microbial genomes shed light on interconnected biogeochemical processes in an aquifer system.</title>
        <authorList>
            <person name="Anantharaman K."/>
            <person name="Brown C.T."/>
            <person name="Hug L.A."/>
            <person name="Sharon I."/>
            <person name="Castelle C.J."/>
            <person name="Probst A.J."/>
            <person name="Thomas B.C."/>
            <person name="Singh A."/>
            <person name="Wilkins M.J."/>
            <person name="Karaoz U."/>
            <person name="Brodie E.L."/>
            <person name="Williams K.H."/>
            <person name="Hubbard S.S."/>
            <person name="Banfield J.F."/>
        </authorList>
    </citation>
    <scope>NUCLEOTIDE SEQUENCE [LARGE SCALE GENOMIC DNA]</scope>
</reference>
<keyword evidence="4 16" id="KW-0812">Transmembrane</keyword>
<evidence type="ECO:0000256" key="11">
    <source>
        <dbReference type="ARBA" id="ARBA00038053"/>
    </source>
</evidence>
<name>A0A1F6EMU0_9BACT</name>
<feature type="transmembrane region" description="Helical" evidence="16">
    <location>
        <begin position="79"/>
        <end position="97"/>
    </location>
</feature>
<feature type="transmembrane region" description="Helical" evidence="16">
    <location>
        <begin position="189"/>
        <end position="210"/>
    </location>
</feature>
<dbReference type="PANTHER" id="PTHR30474">
    <property type="entry name" value="CELL CYCLE PROTEIN"/>
    <property type="match status" value="1"/>
</dbReference>
<keyword evidence="3" id="KW-0808">Transferase</keyword>
<evidence type="ECO:0000256" key="7">
    <source>
        <dbReference type="ARBA" id="ARBA00022989"/>
    </source>
</evidence>
<evidence type="ECO:0000256" key="6">
    <source>
        <dbReference type="ARBA" id="ARBA00022984"/>
    </source>
</evidence>
<evidence type="ECO:0000313" key="18">
    <source>
        <dbReference type="Proteomes" id="UP000178587"/>
    </source>
</evidence>
<dbReference type="PANTHER" id="PTHR30474:SF2">
    <property type="entry name" value="PEPTIDOGLYCAN GLYCOSYLTRANSFERASE FTSW-RELATED"/>
    <property type="match status" value="1"/>
</dbReference>
<feature type="transmembrane region" description="Helical" evidence="16">
    <location>
        <begin position="307"/>
        <end position="328"/>
    </location>
</feature>
<keyword evidence="6" id="KW-0573">Peptidoglycan synthesis</keyword>
<keyword evidence="7 16" id="KW-1133">Transmembrane helix</keyword>
<dbReference type="GO" id="GO:0032153">
    <property type="term" value="C:cell division site"/>
    <property type="evidence" value="ECO:0007669"/>
    <property type="project" value="TreeGrafter"/>
</dbReference>
<dbReference type="EC" id="2.4.99.28" evidence="14"/>
<accession>A0A1F6EMU0</accession>
<dbReference type="GO" id="GO:0005886">
    <property type="term" value="C:plasma membrane"/>
    <property type="evidence" value="ECO:0007669"/>
    <property type="project" value="TreeGrafter"/>
</dbReference>
<dbReference type="InterPro" id="IPR001182">
    <property type="entry name" value="FtsW/RodA"/>
</dbReference>
<comment type="caution">
    <text evidence="17">The sequence shown here is derived from an EMBL/GenBank/DDBJ whole genome shotgun (WGS) entry which is preliminary data.</text>
</comment>
<keyword evidence="2" id="KW-0328">Glycosyltransferase</keyword>
<comment type="catalytic activity">
    <reaction evidence="15">
        <text>[GlcNAc-(1-&gt;4)-Mur2Ac(oyl-L-Ala-gamma-D-Glu-L-Lys-D-Ala-D-Ala)](n)-di-trans,octa-cis-undecaprenyl diphosphate + beta-D-GlcNAc-(1-&gt;4)-Mur2Ac(oyl-L-Ala-gamma-D-Glu-L-Lys-D-Ala-D-Ala)-di-trans,octa-cis-undecaprenyl diphosphate = [GlcNAc-(1-&gt;4)-Mur2Ac(oyl-L-Ala-gamma-D-Glu-L-Lys-D-Ala-D-Ala)](n+1)-di-trans,octa-cis-undecaprenyl diphosphate + di-trans,octa-cis-undecaprenyl diphosphate + H(+)</text>
        <dbReference type="Rhea" id="RHEA:23708"/>
        <dbReference type="Rhea" id="RHEA-COMP:9602"/>
        <dbReference type="Rhea" id="RHEA-COMP:9603"/>
        <dbReference type="ChEBI" id="CHEBI:15378"/>
        <dbReference type="ChEBI" id="CHEBI:58405"/>
        <dbReference type="ChEBI" id="CHEBI:60033"/>
        <dbReference type="ChEBI" id="CHEBI:78435"/>
        <dbReference type="EC" id="2.4.99.28"/>
    </reaction>
</comment>
<dbReference type="PROSITE" id="PS00428">
    <property type="entry name" value="FTSW_RODA_SPOVE"/>
    <property type="match status" value="1"/>
</dbReference>
<organism evidence="17 18">
    <name type="scientific">Candidatus Kaiserbacteria bacterium RIFCSPLOWO2_01_FULL_50_24</name>
    <dbReference type="NCBI Taxonomy" id="1798507"/>
    <lineage>
        <taxon>Bacteria</taxon>
        <taxon>Candidatus Kaiseribacteriota</taxon>
    </lineage>
</organism>
<feature type="transmembrane region" description="Helical" evidence="16">
    <location>
        <begin position="140"/>
        <end position="159"/>
    </location>
</feature>
<comment type="subcellular location">
    <subcellularLocation>
        <location evidence="1">Membrane</location>
        <topology evidence="1">Multi-pass membrane protein</topology>
    </subcellularLocation>
</comment>
<feature type="transmembrane region" description="Helical" evidence="16">
    <location>
        <begin position="165"/>
        <end position="182"/>
    </location>
</feature>
<evidence type="ECO:0000256" key="2">
    <source>
        <dbReference type="ARBA" id="ARBA00022676"/>
    </source>
</evidence>
<proteinExistence type="inferred from homology"/>
<dbReference type="GO" id="GO:0008360">
    <property type="term" value="P:regulation of cell shape"/>
    <property type="evidence" value="ECO:0007669"/>
    <property type="project" value="UniProtKB-KW"/>
</dbReference>
<keyword evidence="5" id="KW-0133">Cell shape</keyword>
<comment type="similarity">
    <text evidence="11">Belongs to the SEDS family. FtsW subfamily.</text>
</comment>
<protein>
    <recommendedName>
        <fullName evidence="12">Probable peptidoglycan glycosyltransferase FtsW</fullName>
        <ecNumber evidence="14">2.4.99.28</ecNumber>
    </recommendedName>
    <alternativeName>
        <fullName evidence="13">Cell division protein FtsW</fullName>
    </alternativeName>
    <alternativeName>
        <fullName evidence="10">Cell wall polymerase</fullName>
    </alternativeName>
    <alternativeName>
        <fullName evidence="9">Peptidoglycan polymerase</fullName>
    </alternativeName>
</protein>
<feature type="transmembrane region" description="Helical" evidence="16">
    <location>
        <begin position="12"/>
        <end position="34"/>
    </location>
</feature>
<evidence type="ECO:0000256" key="9">
    <source>
        <dbReference type="ARBA" id="ARBA00032370"/>
    </source>
</evidence>
<gene>
    <name evidence="17" type="ORF">A3A34_04065</name>
</gene>
<evidence type="ECO:0000256" key="15">
    <source>
        <dbReference type="ARBA" id="ARBA00049902"/>
    </source>
</evidence>
<evidence type="ECO:0000256" key="13">
    <source>
        <dbReference type="ARBA" id="ARBA00041418"/>
    </source>
</evidence>
<evidence type="ECO:0000256" key="16">
    <source>
        <dbReference type="SAM" id="Phobius"/>
    </source>
</evidence>
<feature type="transmembrane region" description="Helical" evidence="16">
    <location>
        <begin position="46"/>
        <end position="67"/>
    </location>
</feature>
<dbReference type="GO" id="GO:0051301">
    <property type="term" value="P:cell division"/>
    <property type="evidence" value="ECO:0007669"/>
    <property type="project" value="InterPro"/>
</dbReference>